<dbReference type="RefSeq" id="XP_022747039.1">
    <property type="nucleotide sequence ID" value="XM_022891304.1"/>
</dbReference>
<accession>A0A6P5Z2T3</accession>
<keyword evidence="3" id="KW-1185">Reference proteome</keyword>
<dbReference type="InterPro" id="IPR036312">
    <property type="entry name" value="Bifun_inhib/LTP/seed_sf"/>
</dbReference>
<dbReference type="GO" id="GO:0005504">
    <property type="term" value="F:fatty acid binding"/>
    <property type="evidence" value="ECO:0007669"/>
    <property type="project" value="InterPro"/>
</dbReference>
<evidence type="ECO:0000313" key="4">
    <source>
        <dbReference type="RefSeq" id="XP_022747039.1"/>
    </source>
</evidence>
<reference evidence="4" key="1">
    <citation type="submission" date="2025-08" db="UniProtKB">
        <authorList>
            <consortium name="RefSeq"/>
        </authorList>
    </citation>
    <scope>IDENTIFICATION</scope>
    <source>
        <tissue evidence="4">Fruit stalk</tissue>
    </source>
</reference>
<dbReference type="KEGG" id="dzi:111296831"/>
<dbReference type="SUPFAM" id="SSF47699">
    <property type="entry name" value="Bifunctional inhibitor/lipid-transfer protein/seed storage 2S albumin"/>
    <property type="match status" value="1"/>
</dbReference>
<keyword evidence="1" id="KW-0472">Membrane</keyword>
<gene>
    <name evidence="4" type="primary">LOC111296831</name>
</gene>
<sequence>MTIAGFNGVEGHDDYGPCGRHNIEKEAEKLAPCTKAAQDVKAPVSNRCCTVMEKKLKNPSCLCAIMFAHTAYNAGIKPEVAVTIPKRCNIAVRPVGHKCGGRIRILHNVFLVTPFLPCFYIMLLVLVPFS</sequence>
<name>A0A6P5Z2T3_DURZI</name>
<dbReference type="PANTHER" id="PTHR33122">
    <property type="entry name" value="LIPID BINDING PROTEIN-RELATED"/>
    <property type="match status" value="1"/>
</dbReference>
<evidence type="ECO:0000259" key="2">
    <source>
        <dbReference type="Pfam" id="PF14368"/>
    </source>
</evidence>
<proteinExistence type="predicted"/>
<feature type="domain" description="Bifunctional inhibitor/plant lipid transfer protein/seed storage helical" evidence="2">
    <location>
        <begin position="25"/>
        <end position="95"/>
    </location>
</feature>
<keyword evidence="1" id="KW-1133">Transmembrane helix</keyword>
<dbReference type="InterPro" id="IPR039265">
    <property type="entry name" value="DIR1-like"/>
</dbReference>
<keyword evidence="1" id="KW-0812">Transmembrane</keyword>
<dbReference type="Pfam" id="PF14368">
    <property type="entry name" value="LTP_2"/>
    <property type="match status" value="1"/>
</dbReference>
<dbReference type="InterPro" id="IPR016140">
    <property type="entry name" value="Bifunc_inhib/LTP/seed_store"/>
</dbReference>
<dbReference type="GeneID" id="111296831"/>
<dbReference type="CDD" id="cd00010">
    <property type="entry name" value="AAI_LTSS"/>
    <property type="match status" value="1"/>
</dbReference>
<dbReference type="OrthoDB" id="945166at2759"/>
<protein>
    <submittedName>
        <fullName evidence="4">Uncharacterized protein LOC111296831</fullName>
    </submittedName>
</protein>
<dbReference type="Gene3D" id="1.10.110.10">
    <property type="entry name" value="Plant lipid-transfer and hydrophobic proteins"/>
    <property type="match status" value="1"/>
</dbReference>
<dbReference type="PANTHER" id="PTHR33122:SF65">
    <property type="entry name" value="INHIBITOR_LIPID-TRANSFER PROTEIN_SEED STORAGE 2S ALBUMIN SUPERFAMILY PROTEIN, PUTATIVE-RELATED"/>
    <property type="match status" value="1"/>
</dbReference>
<dbReference type="GO" id="GO:0009627">
    <property type="term" value="P:systemic acquired resistance"/>
    <property type="evidence" value="ECO:0007669"/>
    <property type="project" value="InterPro"/>
</dbReference>
<evidence type="ECO:0000313" key="3">
    <source>
        <dbReference type="Proteomes" id="UP000515121"/>
    </source>
</evidence>
<dbReference type="Proteomes" id="UP000515121">
    <property type="component" value="Unplaced"/>
</dbReference>
<evidence type="ECO:0000256" key="1">
    <source>
        <dbReference type="SAM" id="Phobius"/>
    </source>
</evidence>
<dbReference type="AlphaFoldDB" id="A0A6P5Z2T3"/>
<organism evidence="3 4">
    <name type="scientific">Durio zibethinus</name>
    <name type="common">Durian</name>
    <dbReference type="NCBI Taxonomy" id="66656"/>
    <lineage>
        <taxon>Eukaryota</taxon>
        <taxon>Viridiplantae</taxon>
        <taxon>Streptophyta</taxon>
        <taxon>Embryophyta</taxon>
        <taxon>Tracheophyta</taxon>
        <taxon>Spermatophyta</taxon>
        <taxon>Magnoliopsida</taxon>
        <taxon>eudicotyledons</taxon>
        <taxon>Gunneridae</taxon>
        <taxon>Pentapetalae</taxon>
        <taxon>rosids</taxon>
        <taxon>malvids</taxon>
        <taxon>Malvales</taxon>
        <taxon>Malvaceae</taxon>
        <taxon>Helicteroideae</taxon>
        <taxon>Durio</taxon>
    </lineage>
</organism>
<feature type="transmembrane region" description="Helical" evidence="1">
    <location>
        <begin position="105"/>
        <end position="129"/>
    </location>
</feature>